<feature type="compositionally biased region" description="Low complexity" evidence="1">
    <location>
        <begin position="1"/>
        <end position="10"/>
    </location>
</feature>
<sequence length="107" mass="11307">MLSDARSALRPTPPPPPPLTSRSCLVPLSSCEQRRLFLSPLMDVPLLLRCSGLAIQGNLGRVEAGAVAVSGYGSGGESAAPAQVRGRGRRRRRLRCGPLHAGPCQPR</sequence>
<name>A0A9W6BN07_9CHLO</name>
<feature type="region of interest" description="Disordered" evidence="1">
    <location>
        <begin position="1"/>
        <end position="23"/>
    </location>
</feature>
<evidence type="ECO:0000313" key="2">
    <source>
        <dbReference type="EMBL" id="GLC54577.1"/>
    </source>
</evidence>
<dbReference type="AlphaFoldDB" id="A0A9W6BN07"/>
<dbReference type="Proteomes" id="UP001165080">
    <property type="component" value="Unassembled WGS sequence"/>
</dbReference>
<gene>
    <name evidence="2" type="primary">PLEST011774</name>
    <name evidence="2" type="ORF">PLESTB_000881400</name>
</gene>
<feature type="region of interest" description="Disordered" evidence="1">
    <location>
        <begin position="74"/>
        <end position="107"/>
    </location>
</feature>
<dbReference type="EMBL" id="BRXU01000010">
    <property type="protein sequence ID" value="GLC54577.1"/>
    <property type="molecule type" value="Genomic_DNA"/>
</dbReference>
<organism evidence="2 3">
    <name type="scientific">Pleodorina starrii</name>
    <dbReference type="NCBI Taxonomy" id="330485"/>
    <lineage>
        <taxon>Eukaryota</taxon>
        <taxon>Viridiplantae</taxon>
        <taxon>Chlorophyta</taxon>
        <taxon>core chlorophytes</taxon>
        <taxon>Chlorophyceae</taxon>
        <taxon>CS clade</taxon>
        <taxon>Chlamydomonadales</taxon>
        <taxon>Volvocaceae</taxon>
        <taxon>Pleodorina</taxon>
    </lineage>
</organism>
<evidence type="ECO:0000313" key="3">
    <source>
        <dbReference type="Proteomes" id="UP001165080"/>
    </source>
</evidence>
<protein>
    <submittedName>
        <fullName evidence="2">Uncharacterized protein</fullName>
    </submittedName>
</protein>
<evidence type="ECO:0000256" key="1">
    <source>
        <dbReference type="SAM" id="MobiDB-lite"/>
    </source>
</evidence>
<reference evidence="2 3" key="1">
    <citation type="journal article" date="2023" name="Commun. Biol.">
        <title>Reorganization of the ancestral sex-determining regions during the evolution of trioecy in Pleodorina starrii.</title>
        <authorList>
            <person name="Takahashi K."/>
            <person name="Suzuki S."/>
            <person name="Kawai-Toyooka H."/>
            <person name="Yamamoto K."/>
            <person name="Hamaji T."/>
            <person name="Ootsuki R."/>
            <person name="Yamaguchi H."/>
            <person name="Kawachi M."/>
            <person name="Higashiyama T."/>
            <person name="Nozaki H."/>
        </authorList>
    </citation>
    <scope>NUCLEOTIDE SEQUENCE [LARGE SCALE GENOMIC DNA]</scope>
    <source>
        <strain evidence="2 3">NIES-4479</strain>
    </source>
</reference>
<comment type="caution">
    <text evidence="2">The sequence shown here is derived from an EMBL/GenBank/DDBJ whole genome shotgun (WGS) entry which is preliminary data.</text>
</comment>
<accession>A0A9W6BN07</accession>
<keyword evidence="3" id="KW-1185">Reference proteome</keyword>
<proteinExistence type="predicted"/>
<feature type="compositionally biased region" description="Basic residues" evidence="1">
    <location>
        <begin position="86"/>
        <end position="95"/>
    </location>
</feature>